<accession>A0AAV6TI92</accession>
<dbReference type="Proteomes" id="UP000827092">
    <property type="component" value="Unassembled WGS sequence"/>
</dbReference>
<keyword evidence="3" id="KW-1185">Reference proteome</keyword>
<feature type="region of interest" description="Disordered" evidence="1">
    <location>
        <begin position="1"/>
        <end position="71"/>
    </location>
</feature>
<protein>
    <submittedName>
        <fullName evidence="2">Uncharacterized protein</fullName>
    </submittedName>
</protein>
<proteinExistence type="predicted"/>
<feature type="compositionally biased region" description="Basic and acidic residues" evidence="1">
    <location>
        <begin position="21"/>
        <end position="36"/>
    </location>
</feature>
<reference evidence="2 3" key="1">
    <citation type="journal article" date="2022" name="Nat. Ecol. Evol.">
        <title>A masculinizing supergene underlies an exaggerated male reproductive morph in a spider.</title>
        <authorList>
            <person name="Hendrickx F."/>
            <person name="De Corte Z."/>
            <person name="Sonet G."/>
            <person name="Van Belleghem S.M."/>
            <person name="Kostlbacher S."/>
            <person name="Vangestel C."/>
        </authorList>
    </citation>
    <scope>NUCLEOTIDE SEQUENCE [LARGE SCALE GENOMIC DNA]</scope>
    <source>
        <strain evidence="2">W744_W776</strain>
    </source>
</reference>
<gene>
    <name evidence="2" type="ORF">JTE90_024681</name>
</gene>
<dbReference type="AlphaFoldDB" id="A0AAV6TI92"/>
<name>A0AAV6TI92_9ARAC</name>
<comment type="caution">
    <text evidence="2">The sequence shown here is derived from an EMBL/GenBank/DDBJ whole genome shotgun (WGS) entry which is preliminary data.</text>
</comment>
<feature type="non-terminal residue" evidence="2">
    <location>
        <position position="71"/>
    </location>
</feature>
<evidence type="ECO:0000313" key="2">
    <source>
        <dbReference type="EMBL" id="KAG8171366.1"/>
    </source>
</evidence>
<evidence type="ECO:0000313" key="3">
    <source>
        <dbReference type="Proteomes" id="UP000827092"/>
    </source>
</evidence>
<evidence type="ECO:0000256" key="1">
    <source>
        <dbReference type="SAM" id="MobiDB-lite"/>
    </source>
</evidence>
<feature type="compositionally biased region" description="Polar residues" evidence="1">
    <location>
        <begin position="37"/>
        <end position="49"/>
    </location>
</feature>
<dbReference type="EMBL" id="JAFNEN010004086">
    <property type="protein sequence ID" value="KAG8171366.1"/>
    <property type="molecule type" value="Genomic_DNA"/>
</dbReference>
<sequence length="71" mass="7913">MKFLGPSQDELLRKNLPRMSIKQEKRNVRGDRRRSDTASLTHTDASQRSGCVPQRPTPGSFGNQSFGVPGE</sequence>
<organism evidence="2 3">
    <name type="scientific">Oedothorax gibbosus</name>
    <dbReference type="NCBI Taxonomy" id="931172"/>
    <lineage>
        <taxon>Eukaryota</taxon>
        <taxon>Metazoa</taxon>
        <taxon>Ecdysozoa</taxon>
        <taxon>Arthropoda</taxon>
        <taxon>Chelicerata</taxon>
        <taxon>Arachnida</taxon>
        <taxon>Araneae</taxon>
        <taxon>Araneomorphae</taxon>
        <taxon>Entelegynae</taxon>
        <taxon>Araneoidea</taxon>
        <taxon>Linyphiidae</taxon>
        <taxon>Erigoninae</taxon>
        <taxon>Oedothorax</taxon>
    </lineage>
</organism>
<feature type="compositionally biased region" description="Polar residues" evidence="1">
    <location>
        <begin position="60"/>
        <end position="71"/>
    </location>
</feature>